<name>A0A3E0DRM8_9GAMM</name>
<dbReference type="OrthoDB" id="6099564at2"/>
<reference evidence="1 2" key="1">
    <citation type="submission" date="2018-08" db="EMBL/GenBank/DDBJ databases">
        <title>Genomic Encyclopedia of Type Strains, Phase III (KMG-III): the genomes of soil and plant-associated and newly described type strains.</title>
        <authorList>
            <person name="Whitman W."/>
        </authorList>
    </citation>
    <scope>NUCLEOTIDE SEQUENCE [LARGE SCALE GENOMIC DNA]</scope>
    <source>
        <strain evidence="1 2">CECT 7375</strain>
    </source>
</reference>
<dbReference type="RefSeq" id="WP_115896861.1">
    <property type="nucleotide sequence ID" value="NZ_QUNG01000003.1"/>
</dbReference>
<evidence type="ECO:0000313" key="2">
    <source>
        <dbReference type="Proteomes" id="UP000256542"/>
    </source>
</evidence>
<sequence length="305" mass="34326">MHSTAPTPHRKQRIMMISAIVGLLLVCIAFFALKYVGSRYTTQIITQQIEESGLTPLIHYKKITFDTLTLSPVMHSVSIGNQRYPWLRFSKITFNALPINYPQLDIEFQFDDSQQPLARDTQRLLAIAGVNQLTGHGRFLSKPNGNNIDSTLTLTMPHLGQLYLSTNLDILDADFSLHELRSDLLASLALGQLDAMPILYGESVALHKLALRFQDNGLTKQIWPHSQSNEKRLLVKSIINSIGLAAYDSPQAEYLATQFENFLANPKQLSFSMLPKKAIKLSSLMKFSQEKSLYLKSDMALMAKQ</sequence>
<proteinExistence type="predicted"/>
<accession>A0A3E0DRM8</accession>
<protein>
    <submittedName>
        <fullName evidence="1">Uncharacterized protein</fullName>
    </submittedName>
</protein>
<organism evidence="1 2">
    <name type="scientific">Marinomonas pollencensis</name>
    <dbReference type="NCBI Taxonomy" id="491954"/>
    <lineage>
        <taxon>Bacteria</taxon>
        <taxon>Pseudomonadati</taxon>
        <taxon>Pseudomonadota</taxon>
        <taxon>Gammaproteobacteria</taxon>
        <taxon>Oceanospirillales</taxon>
        <taxon>Oceanospirillaceae</taxon>
        <taxon>Marinomonas</taxon>
    </lineage>
</organism>
<dbReference type="Proteomes" id="UP000256542">
    <property type="component" value="Unassembled WGS sequence"/>
</dbReference>
<dbReference type="AlphaFoldDB" id="A0A3E0DRM8"/>
<comment type="caution">
    <text evidence="1">The sequence shown here is derived from an EMBL/GenBank/DDBJ whole genome shotgun (WGS) entry which is preliminary data.</text>
</comment>
<keyword evidence="2" id="KW-1185">Reference proteome</keyword>
<dbReference type="EMBL" id="QUNG01000003">
    <property type="protein sequence ID" value="REG84985.1"/>
    <property type="molecule type" value="Genomic_DNA"/>
</dbReference>
<evidence type="ECO:0000313" key="1">
    <source>
        <dbReference type="EMBL" id="REG84985.1"/>
    </source>
</evidence>
<gene>
    <name evidence="1" type="ORF">DFP81_103184</name>
</gene>